<sequence length="192" mass="22090">MTNKYKHLSDKERLSIETLLNEDAKLIDIANSIAKDPRGIKNEIYKHIILDVRKNAKNPYGNQLRCKTIHLCTDCQNGFCRFCSYHKCSDFCTIFCETPTCKRTTRFPYVCNACSDRKECKSPKFFYNHHLAHQDYKETISISKIGLKYDQVSLLKLNEIVSEGVRNGLSLEVIIANKKGIDISMATRSQLN</sequence>
<dbReference type="EMBL" id="SODD01000042">
    <property type="protein sequence ID" value="TDW13226.1"/>
    <property type="molecule type" value="Genomic_DNA"/>
</dbReference>
<evidence type="ECO:0000313" key="1">
    <source>
        <dbReference type="EMBL" id="TDW13226.1"/>
    </source>
</evidence>
<dbReference type="RefSeq" id="WP_134170826.1">
    <property type="nucleotide sequence ID" value="NZ_SODD01000042.1"/>
</dbReference>
<comment type="caution">
    <text evidence="1">The sequence shown here is derived from an EMBL/GenBank/DDBJ whole genome shotgun (WGS) entry which is preliminary data.</text>
</comment>
<name>A0A4R7Z915_9FIRM</name>
<evidence type="ECO:0000313" key="2">
    <source>
        <dbReference type="Proteomes" id="UP000294743"/>
    </source>
</evidence>
<dbReference type="OrthoDB" id="9776104at2"/>
<proteinExistence type="predicted"/>
<organism evidence="1 2">
    <name type="scientific">Breznakia blatticola</name>
    <dbReference type="NCBI Taxonomy" id="1754012"/>
    <lineage>
        <taxon>Bacteria</taxon>
        <taxon>Bacillati</taxon>
        <taxon>Bacillota</taxon>
        <taxon>Erysipelotrichia</taxon>
        <taxon>Erysipelotrichales</taxon>
        <taxon>Erysipelotrichaceae</taxon>
        <taxon>Breznakia</taxon>
    </lineage>
</organism>
<reference evidence="1 2" key="1">
    <citation type="submission" date="2019-03" db="EMBL/GenBank/DDBJ databases">
        <title>Genomic Encyclopedia of Type Strains, Phase IV (KMG-IV): sequencing the most valuable type-strain genomes for metagenomic binning, comparative biology and taxonomic classification.</title>
        <authorList>
            <person name="Goeker M."/>
        </authorList>
    </citation>
    <scope>NUCLEOTIDE SEQUENCE [LARGE SCALE GENOMIC DNA]</scope>
    <source>
        <strain evidence="1 2">DSM 28867</strain>
    </source>
</reference>
<dbReference type="AlphaFoldDB" id="A0A4R7Z915"/>
<accession>A0A4R7Z915</accession>
<gene>
    <name evidence="1" type="ORF">EDD63_1421</name>
</gene>
<protein>
    <submittedName>
        <fullName evidence="1">Helix-turn-helix protein</fullName>
    </submittedName>
</protein>
<dbReference type="Proteomes" id="UP000294743">
    <property type="component" value="Unassembled WGS sequence"/>
</dbReference>
<keyword evidence="2" id="KW-1185">Reference proteome</keyword>